<dbReference type="EMBL" id="WUYX01000069">
    <property type="protein sequence ID" value="MXV64114.1"/>
    <property type="molecule type" value="Genomic_DNA"/>
</dbReference>
<comment type="caution">
    <text evidence="1">The sequence shown here is derived from an EMBL/GenBank/DDBJ whole genome shotgun (WGS) entry which is preliminary data.</text>
</comment>
<dbReference type="OrthoDB" id="242577at2157"/>
<sequence length="72" mass="8354">MNCRSLYQTGKGPQGFAAAERESSVSRSIGRRLRLWRRGFVSESDAVYDLEEYLVCKRHDVCYSSHWKSVHT</sequence>
<name>A0A6B0VRP9_9EURY</name>
<organism evidence="1 2">
    <name type="scientific">Natronorubrum halalkaliphilum</name>
    <dbReference type="NCBI Taxonomy" id="2691917"/>
    <lineage>
        <taxon>Archaea</taxon>
        <taxon>Methanobacteriati</taxon>
        <taxon>Methanobacteriota</taxon>
        <taxon>Stenosarchaea group</taxon>
        <taxon>Halobacteria</taxon>
        <taxon>Halobacteriales</taxon>
        <taxon>Natrialbaceae</taxon>
        <taxon>Natronorubrum</taxon>
    </lineage>
</organism>
<protein>
    <submittedName>
        <fullName evidence="1">Uncharacterized protein</fullName>
    </submittedName>
</protein>
<evidence type="ECO:0000313" key="1">
    <source>
        <dbReference type="EMBL" id="MXV64114.1"/>
    </source>
</evidence>
<gene>
    <name evidence="1" type="ORF">GS429_19000</name>
</gene>
<evidence type="ECO:0000313" key="2">
    <source>
        <dbReference type="Proteomes" id="UP000434101"/>
    </source>
</evidence>
<dbReference type="Proteomes" id="UP000434101">
    <property type="component" value="Unassembled WGS sequence"/>
</dbReference>
<dbReference type="AlphaFoldDB" id="A0A6B0VRP9"/>
<accession>A0A6B0VRP9</accession>
<proteinExistence type="predicted"/>
<reference evidence="1 2" key="1">
    <citation type="submission" date="2020-01" db="EMBL/GenBank/DDBJ databases">
        <title>Natronorubrum sp. JWXQ-INN 674 isolated from Inner Mongolia Autonomous Region of China.</title>
        <authorList>
            <person name="Xue Q."/>
        </authorList>
    </citation>
    <scope>NUCLEOTIDE SEQUENCE [LARGE SCALE GENOMIC DNA]</scope>
    <source>
        <strain evidence="1 2">JWXQ-INN-674</strain>
    </source>
</reference>
<dbReference type="RefSeq" id="WP_160067109.1">
    <property type="nucleotide sequence ID" value="NZ_WUYX01000069.1"/>
</dbReference>
<keyword evidence="2" id="KW-1185">Reference proteome</keyword>